<comment type="caution">
    <text evidence="1">The sequence shown here is derived from an EMBL/GenBank/DDBJ whole genome shotgun (WGS) entry which is preliminary data.</text>
</comment>
<dbReference type="AlphaFoldDB" id="A0A392RC00"/>
<reference evidence="1 2" key="1">
    <citation type="journal article" date="2018" name="Front. Plant Sci.">
        <title>Red Clover (Trifolium pratense) and Zigzag Clover (T. medium) - A Picture of Genomic Similarities and Differences.</title>
        <authorList>
            <person name="Dluhosova J."/>
            <person name="Istvanek J."/>
            <person name="Nedelnik J."/>
            <person name="Repkova J."/>
        </authorList>
    </citation>
    <scope>NUCLEOTIDE SEQUENCE [LARGE SCALE GENOMIC DNA]</scope>
    <source>
        <strain evidence="2">cv. 10/8</strain>
        <tissue evidence="1">Leaf</tissue>
    </source>
</reference>
<keyword evidence="2" id="KW-1185">Reference proteome</keyword>
<accession>A0A392RC00</accession>
<feature type="non-terminal residue" evidence="1">
    <location>
        <position position="126"/>
    </location>
</feature>
<sequence length="126" mass="14025">MVAQVLKAKYYPKHNFLEAEIGNKNVSYTWRSISKASWILKKGGLWNIGNGANINIWNDGFLGNKATKSGPLKEMLLKFGLKILCSLRSGVGTGNLFLIPLCTLKLNKLLKSSLCTYLDQMNFLGQ</sequence>
<dbReference type="Proteomes" id="UP000265520">
    <property type="component" value="Unassembled WGS sequence"/>
</dbReference>
<evidence type="ECO:0000313" key="1">
    <source>
        <dbReference type="EMBL" id="MCI34158.1"/>
    </source>
</evidence>
<name>A0A392RC00_9FABA</name>
<organism evidence="1 2">
    <name type="scientific">Trifolium medium</name>
    <dbReference type="NCBI Taxonomy" id="97028"/>
    <lineage>
        <taxon>Eukaryota</taxon>
        <taxon>Viridiplantae</taxon>
        <taxon>Streptophyta</taxon>
        <taxon>Embryophyta</taxon>
        <taxon>Tracheophyta</taxon>
        <taxon>Spermatophyta</taxon>
        <taxon>Magnoliopsida</taxon>
        <taxon>eudicotyledons</taxon>
        <taxon>Gunneridae</taxon>
        <taxon>Pentapetalae</taxon>
        <taxon>rosids</taxon>
        <taxon>fabids</taxon>
        <taxon>Fabales</taxon>
        <taxon>Fabaceae</taxon>
        <taxon>Papilionoideae</taxon>
        <taxon>50 kb inversion clade</taxon>
        <taxon>NPAAA clade</taxon>
        <taxon>Hologalegina</taxon>
        <taxon>IRL clade</taxon>
        <taxon>Trifolieae</taxon>
        <taxon>Trifolium</taxon>
    </lineage>
</organism>
<dbReference type="EMBL" id="LXQA010211136">
    <property type="protein sequence ID" value="MCI34158.1"/>
    <property type="molecule type" value="Genomic_DNA"/>
</dbReference>
<proteinExistence type="predicted"/>
<protein>
    <submittedName>
        <fullName evidence="1">Uncharacterized protein</fullName>
    </submittedName>
</protein>
<evidence type="ECO:0000313" key="2">
    <source>
        <dbReference type="Proteomes" id="UP000265520"/>
    </source>
</evidence>